<sequence length="136" mass="15565">MQDEIVRIDQLSDVVNRALDDMKLEVIKKVNEAAKEAADYGAKELKETSPVRTDGFDRRYPPGSYAKSWKVKVDENAVGIVNYEVHNSKHYQLTHLLEFGHVIAKTGRRSKTFPHIAKVNHEASRRFADAVEEMRL</sequence>
<dbReference type="EMBL" id="ACIP02000002">
    <property type="protein sequence ID" value="EEP28214.1"/>
    <property type="molecule type" value="Genomic_DNA"/>
</dbReference>
<evidence type="ECO:0000313" key="1">
    <source>
        <dbReference type="EMBL" id="EEP28214.1"/>
    </source>
</evidence>
<protein>
    <recommendedName>
        <fullName evidence="3">Phage protein, HK97 gp10 family</fullName>
    </recommendedName>
</protein>
<reference evidence="1" key="1">
    <citation type="submission" date="2009-04" db="EMBL/GenBank/DDBJ databases">
        <authorList>
            <person name="Weinstock G."/>
            <person name="Sodergren E."/>
            <person name="Clifton S."/>
            <person name="Fulton L."/>
            <person name="Fulton B."/>
            <person name="Courtney L."/>
            <person name="Fronick C."/>
            <person name="Harrison M."/>
            <person name="Strong C."/>
            <person name="Farmer C."/>
            <person name="Delahaunty K."/>
            <person name="Markovic C."/>
            <person name="Hall O."/>
            <person name="Minx P."/>
            <person name="Tomlinson C."/>
            <person name="Mitreva M."/>
            <person name="Nelson J."/>
            <person name="Hou S."/>
            <person name="Wollam A."/>
            <person name="Pepin K.H."/>
            <person name="Johnson M."/>
            <person name="Bhonagiri V."/>
            <person name="Nash W.E."/>
            <person name="Warren W."/>
            <person name="Chinwalla A."/>
            <person name="Mardis E.R."/>
            <person name="Wilson R.K."/>
        </authorList>
    </citation>
    <scope>NUCLEOTIDE SEQUENCE [LARGE SCALE GENOMIC DNA]</scope>
    <source>
        <strain evidence="1">DSM 14600</strain>
    </source>
</reference>
<keyword evidence="2" id="KW-1185">Reference proteome</keyword>
<dbReference type="STRING" id="626523.GCWU000342_01022"/>
<proteinExistence type="predicted"/>
<comment type="caution">
    <text evidence="1">The sequence shown here is derived from an EMBL/GenBank/DDBJ whole genome shotgun (WGS) entry which is preliminary data.</text>
</comment>
<dbReference type="Pfam" id="PF04883">
    <property type="entry name" value="HK97-gp10_like"/>
    <property type="match status" value="1"/>
</dbReference>
<dbReference type="InterPro" id="IPR010064">
    <property type="entry name" value="HK97-gp10_tail"/>
</dbReference>
<organism evidence="1 2">
    <name type="scientific">Shuttleworthella satelles DSM 14600</name>
    <dbReference type="NCBI Taxonomy" id="626523"/>
    <lineage>
        <taxon>Bacteria</taxon>
        <taxon>Bacillati</taxon>
        <taxon>Bacillota</taxon>
        <taxon>Clostridia</taxon>
        <taxon>Lachnospirales</taxon>
        <taxon>Lachnospiraceae</taxon>
        <taxon>Shuttleworthella</taxon>
    </lineage>
</organism>
<gene>
    <name evidence="1" type="ORF">GCWU000342_01022</name>
</gene>
<dbReference type="HOGENOM" id="CLU_159915_0_0_9"/>
<dbReference type="Proteomes" id="UP000003494">
    <property type="component" value="Unassembled WGS sequence"/>
</dbReference>
<evidence type="ECO:0008006" key="3">
    <source>
        <dbReference type="Google" id="ProtNLM"/>
    </source>
</evidence>
<evidence type="ECO:0000313" key="2">
    <source>
        <dbReference type="Proteomes" id="UP000003494"/>
    </source>
</evidence>
<name>C4GAS1_9FIRM</name>
<accession>C4GAS1</accession>
<dbReference type="AlphaFoldDB" id="C4GAS1"/>
<dbReference type="RefSeq" id="WP_006906033.1">
    <property type="nucleotide sequence ID" value="NZ_GG665866.1"/>
</dbReference>